<proteinExistence type="inferred from homology"/>
<evidence type="ECO:0000256" key="2">
    <source>
        <dbReference type="ARBA" id="ARBA00038006"/>
    </source>
</evidence>
<dbReference type="EMBL" id="JAVXUO010002884">
    <property type="protein sequence ID" value="KAK2968799.1"/>
    <property type="molecule type" value="Genomic_DNA"/>
</dbReference>
<dbReference type="PROSITE" id="PS51774">
    <property type="entry name" value="NAB"/>
    <property type="match status" value="1"/>
</dbReference>
<accession>A0AA88QNX3</accession>
<feature type="domain" description="NAB" evidence="4">
    <location>
        <begin position="4"/>
        <end position="89"/>
    </location>
</feature>
<dbReference type="AlphaFoldDB" id="A0AA88QNX3"/>
<dbReference type="InterPro" id="IPR011684">
    <property type="entry name" value="NAB"/>
</dbReference>
<comment type="similarity">
    <text evidence="2">Belongs to the NET family.</text>
</comment>
<dbReference type="PANTHER" id="PTHR32258">
    <property type="entry name" value="PROTEIN NETWORKED 4A"/>
    <property type="match status" value="1"/>
</dbReference>
<gene>
    <name evidence="5" type="ORF">RJ640_028192</name>
</gene>
<protein>
    <recommendedName>
        <fullName evidence="4">NAB domain-containing protein</fullName>
    </recommendedName>
</protein>
<dbReference type="Pfam" id="PF07765">
    <property type="entry name" value="KIP1"/>
    <property type="match status" value="1"/>
</dbReference>
<comment type="caution">
    <text evidence="5">The sequence shown here is derived from an EMBL/GenBank/DDBJ whole genome shotgun (WGS) entry which is preliminary data.</text>
</comment>
<dbReference type="InterPro" id="IPR051861">
    <property type="entry name" value="NET_actin-binding_domain"/>
</dbReference>
<organism evidence="5 6">
    <name type="scientific">Escallonia rubra</name>
    <dbReference type="NCBI Taxonomy" id="112253"/>
    <lineage>
        <taxon>Eukaryota</taxon>
        <taxon>Viridiplantae</taxon>
        <taxon>Streptophyta</taxon>
        <taxon>Embryophyta</taxon>
        <taxon>Tracheophyta</taxon>
        <taxon>Spermatophyta</taxon>
        <taxon>Magnoliopsida</taxon>
        <taxon>eudicotyledons</taxon>
        <taxon>Gunneridae</taxon>
        <taxon>Pentapetalae</taxon>
        <taxon>asterids</taxon>
        <taxon>campanulids</taxon>
        <taxon>Escalloniales</taxon>
        <taxon>Escalloniaceae</taxon>
        <taxon>Escallonia</taxon>
    </lineage>
</organism>
<dbReference type="Proteomes" id="UP001187471">
    <property type="component" value="Unassembled WGS sequence"/>
</dbReference>
<dbReference type="GO" id="GO:0003779">
    <property type="term" value="F:actin binding"/>
    <property type="evidence" value="ECO:0007669"/>
    <property type="project" value="InterPro"/>
</dbReference>
<evidence type="ECO:0000256" key="3">
    <source>
        <dbReference type="SAM" id="Coils"/>
    </source>
</evidence>
<evidence type="ECO:0000313" key="5">
    <source>
        <dbReference type="EMBL" id="KAK2968799.1"/>
    </source>
</evidence>
<evidence type="ECO:0000259" key="4">
    <source>
        <dbReference type="PROSITE" id="PS51774"/>
    </source>
</evidence>
<evidence type="ECO:0000313" key="6">
    <source>
        <dbReference type="Proteomes" id="UP001187471"/>
    </source>
</evidence>
<feature type="coiled-coil region" evidence="3">
    <location>
        <begin position="210"/>
        <end position="237"/>
    </location>
</feature>
<keyword evidence="6" id="KW-1185">Reference proteome</keyword>
<evidence type="ECO:0000256" key="1">
    <source>
        <dbReference type="ARBA" id="ARBA00023054"/>
    </source>
</evidence>
<keyword evidence="1 3" id="KW-0175">Coiled coil</keyword>
<dbReference type="PANTHER" id="PTHR32258:SF28">
    <property type="entry name" value="PROTEIN NETWORKED 3A-RELATED"/>
    <property type="match status" value="1"/>
</dbReference>
<reference evidence="5" key="1">
    <citation type="submission" date="2022-12" db="EMBL/GenBank/DDBJ databases">
        <title>Draft genome assemblies for two species of Escallonia (Escalloniales).</title>
        <authorList>
            <person name="Chanderbali A."/>
            <person name="Dervinis C."/>
            <person name="Anghel I."/>
            <person name="Soltis D."/>
            <person name="Soltis P."/>
            <person name="Zapata F."/>
        </authorList>
    </citation>
    <scope>NUCLEOTIDE SEQUENCE</scope>
    <source>
        <strain evidence="5">UCBG92.1500</strain>
        <tissue evidence="5">Leaf</tissue>
    </source>
</reference>
<name>A0AA88QNX3_9ASTE</name>
<sequence length="275" mass="31842">MENQSTSYPRCSGGCDVAPKSPSSIRVSLLDMGQKVKAMQEFIEEDCDPSPARKEISYKRRTDLQQLVKELGRSYCGLTENIDHFKSESTQKSRGIKHNRGSFDDSKLTGCDFYSQTDAGYHVGRHSISSFMSLDTLADKFMSTELRKMGLEDRTTNFSDKDDTVEKRNGYKLCENEIGDPQLGDVDWKNDCSEMKFQVTKLVEDNLQQQDELIRRNDNKRETIKELRYQLHLLRDENTALQNCLGCTATAKQKQTRISKFRRLLRRLWGRFYLK</sequence>